<dbReference type="GO" id="GO:0009307">
    <property type="term" value="P:DNA restriction-modification system"/>
    <property type="evidence" value="ECO:0007669"/>
    <property type="project" value="InterPro"/>
</dbReference>
<evidence type="ECO:0000313" key="8">
    <source>
        <dbReference type="EMBL" id="AMD92239.1"/>
    </source>
</evidence>
<dbReference type="InterPro" id="IPR029063">
    <property type="entry name" value="SAM-dependent_MTases_sf"/>
</dbReference>
<dbReference type="KEGG" id="doa:AXF15_03345"/>
<dbReference type="PRINTS" id="PR00505">
    <property type="entry name" value="D12N6MTFRASE"/>
</dbReference>
<feature type="binding site" evidence="7">
    <location>
        <position position="12"/>
    </location>
    <ligand>
        <name>S-adenosyl-L-methionine</name>
        <dbReference type="ChEBI" id="CHEBI:59789"/>
    </ligand>
</feature>
<proteinExistence type="inferred from homology"/>
<evidence type="ECO:0000256" key="2">
    <source>
        <dbReference type="ARBA" id="ARBA00011900"/>
    </source>
</evidence>
<accession>A0A120KMW0</accession>
<dbReference type="PANTHER" id="PTHR30481:SF4">
    <property type="entry name" value="SITE-SPECIFIC DNA-METHYLTRANSFERASE (ADENINE-SPECIFIC)"/>
    <property type="match status" value="1"/>
</dbReference>
<evidence type="ECO:0000313" key="9">
    <source>
        <dbReference type="Proteomes" id="UP000063964"/>
    </source>
</evidence>
<dbReference type="EMBL" id="CP014230">
    <property type="protein sequence ID" value="AMD92239.1"/>
    <property type="molecule type" value="Genomic_DNA"/>
</dbReference>
<dbReference type="GO" id="GO:0032259">
    <property type="term" value="P:methylation"/>
    <property type="evidence" value="ECO:0007669"/>
    <property type="project" value="UniProtKB-KW"/>
</dbReference>
<evidence type="ECO:0000256" key="3">
    <source>
        <dbReference type="ARBA" id="ARBA00022603"/>
    </source>
</evidence>
<keyword evidence="9" id="KW-1185">Reference proteome</keyword>
<feature type="binding site" evidence="7">
    <location>
        <position position="176"/>
    </location>
    <ligand>
        <name>S-adenosyl-L-methionine</name>
        <dbReference type="ChEBI" id="CHEBI:59789"/>
    </ligand>
</feature>
<dbReference type="EC" id="2.1.1.72" evidence="2"/>
<dbReference type="REBASE" id="140116">
    <property type="entry name" value="M.Dor12838ORF3345P"/>
</dbReference>
<dbReference type="AlphaFoldDB" id="A0A120KMW0"/>
<name>A0A120KMW0_9BACT</name>
<protein>
    <recommendedName>
        <fullName evidence="2">site-specific DNA-methyltransferase (adenine-specific)</fullName>
        <ecNumber evidence="2">2.1.1.72</ecNumber>
    </recommendedName>
</protein>
<gene>
    <name evidence="8" type="ORF">AXF15_03345</name>
</gene>
<feature type="binding site" evidence="7">
    <location>
        <position position="8"/>
    </location>
    <ligand>
        <name>S-adenosyl-L-methionine</name>
        <dbReference type="ChEBI" id="CHEBI:59789"/>
    </ligand>
</feature>
<dbReference type="GO" id="GO:0043565">
    <property type="term" value="F:sequence-specific DNA binding"/>
    <property type="evidence" value="ECO:0007669"/>
    <property type="project" value="TreeGrafter"/>
</dbReference>
<keyword evidence="4 8" id="KW-0808">Transferase</keyword>
<dbReference type="GO" id="GO:0009007">
    <property type="term" value="F:site-specific DNA-methyltransferase (adenine-specific) activity"/>
    <property type="evidence" value="ECO:0007669"/>
    <property type="project" value="UniProtKB-EC"/>
</dbReference>
<dbReference type="GO" id="GO:0006298">
    <property type="term" value="P:mismatch repair"/>
    <property type="evidence" value="ECO:0007669"/>
    <property type="project" value="TreeGrafter"/>
</dbReference>
<dbReference type="Gene3D" id="3.40.50.150">
    <property type="entry name" value="Vaccinia Virus protein VP39"/>
    <property type="match status" value="1"/>
</dbReference>
<dbReference type="SUPFAM" id="SSF53335">
    <property type="entry name" value="S-adenosyl-L-methionine-dependent methyltransferases"/>
    <property type="match status" value="1"/>
</dbReference>
<evidence type="ECO:0000256" key="7">
    <source>
        <dbReference type="PIRSR" id="PIRSR000398-1"/>
    </source>
</evidence>
<dbReference type="Pfam" id="PF02086">
    <property type="entry name" value="MethyltransfD12"/>
    <property type="match status" value="1"/>
</dbReference>
<dbReference type="RefSeq" id="WP_066603326.1">
    <property type="nucleotide sequence ID" value="NZ_CP014230.1"/>
</dbReference>
<organism evidence="8 9">
    <name type="scientific">Desulfomicrobium orale DSM 12838</name>
    <dbReference type="NCBI Taxonomy" id="888061"/>
    <lineage>
        <taxon>Bacteria</taxon>
        <taxon>Pseudomonadati</taxon>
        <taxon>Thermodesulfobacteriota</taxon>
        <taxon>Desulfovibrionia</taxon>
        <taxon>Desulfovibrionales</taxon>
        <taxon>Desulfomicrobiaceae</taxon>
        <taxon>Desulfomicrobium</taxon>
    </lineage>
</organism>
<comment type="similarity">
    <text evidence="1">Belongs to the N(4)/N(6)-methyltransferase family.</text>
</comment>
<feature type="binding site" evidence="7">
    <location>
        <position position="53"/>
    </location>
    <ligand>
        <name>S-adenosyl-L-methionine</name>
        <dbReference type="ChEBI" id="CHEBI:59789"/>
    </ligand>
</feature>
<evidence type="ECO:0000256" key="4">
    <source>
        <dbReference type="ARBA" id="ARBA00022679"/>
    </source>
</evidence>
<dbReference type="PIRSF" id="PIRSF000398">
    <property type="entry name" value="M_m6A_EcoRV"/>
    <property type="match status" value="1"/>
</dbReference>
<reference evidence="9" key="1">
    <citation type="submission" date="2016-02" db="EMBL/GenBank/DDBJ databases">
        <authorList>
            <person name="Holder M.E."/>
            <person name="Ajami N.J."/>
            <person name="Petrosino J.F."/>
        </authorList>
    </citation>
    <scope>NUCLEOTIDE SEQUENCE [LARGE SCALE GENOMIC DNA]</scope>
    <source>
        <strain evidence="9">DSM 12838</strain>
    </source>
</reference>
<dbReference type="OrthoDB" id="9805629at2"/>
<sequence>MRSPLSGWIGGKSQLASRIIARIPAHRCYVEVFAGAAWVLFKRPESDVEVLNDLNRDVVTLYRVVQHHIEEFVRYFKWMLVSRDEFDRMRRVDPETLTDVQRAARFFYLQKCCFGGRIVRPIFGTATTRPPKLNLLRIEEDLSAAHLRLARTYVECLPYERVISKYDSPDTFFFVDPPYWGCEDYYGKEMFSREDFVRLRDILAGIKGRFLLTLNDLPEVREVFGGFNIEGQQLTYTVGKGATSAKEVFITNY</sequence>
<evidence type="ECO:0000256" key="1">
    <source>
        <dbReference type="ARBA" id="ARBA00006594"/>
    </source>
</evidence>
<dbReference type="Gene3D" id="1.10.1020.10">
    <property type="entry name" value="Adenine-specific Methyltransferase, Domain 2"/>
    <property type="match status" value="1"/>
</dbReference>
<dbReference type="GO" id="GO:1904047">
    <property type="term" value="F:S-adenosyl-L-methionine binding"/>
    <property type="evidence" value="ECO:0007669"/>
    <property type="project" value="TreeGrafter"/>
</dbReference>
<keyword evidence="3 8" id="KW-0489">Methyltransferase</keyword>
<keyword evidence="5" id="KW-0949">S-adenosyl-L-methionine</keyword>
<dbReference type="STRING" id="888061.AXF15_03345"/>
<evidence type="ECO:0000256" key="5">
    <source>
        <dbReference type="ARBA" id="ARBA00022691"/>
    </source>
</evidence>
<evidence type="ECO:0000256" key="6">
    <source>
        <dbReference type="ARBA" id="ARBA00047942"/>
    </source>
</evidence>
<dbReference type="InterPro" id="IPR012327">
    <property type="entry name" value="MeTrfase_D12"/>
</dbReference>
<comment type="catalytic activity">
    <reaction evidence="6">
        <text>a 2'-deoxyadenosine in DNA + S-adenosyl-L-methionine = an N(6)-methyl-2'-deoxyadenosine in DNA + S-adenosyl-L-homocysteine + H(+)</text>
        <dbReference type="Rhea" id="RHEA:15197"/>
        <dbReference type="Rhea" id="RHEA-COMP:12418"/>
        <dbReference type="Rhea" id="RHEA-COMP:12419"/>
        <dbReference type="ChEBI" id="CHEBI:15378"/>
        <dbReference type="ChEBI" id="CHEBI:57856"/>
        <dbReference type="ChEBI" id="CHEBI:59789"/>
        <dbReference type="ChEBI" id="CHEBI:90615"/>
        <dbReference type="ChEBI" id="CHEBI:90616"/>
        <dbReference type="EC" id="2.1.1.72"/>
    </reaction>
</comment>
<dbReference type="InterPro" id="IPR012263">
    <property type="entry name" value="M_m6A_EcoRV"/>
</dbReference>
<dbReference type="PANTHER" id="PTHR30481">
    <property type="entry name" value="DNA ADENINE METHYLASE"/>
    <property type="match status" value="1"/>
</dbReference>
<dbReference type="Proteomes" id="UP000063964">
    <property type="component" value="Chromosome"/>
</dbReference>
<dbReference type="InterPro" id="IPR023095">
    <property type="entry name" value="Ade_MeTrfase_dom_2"/>
</dbReference>